<evidence type="ECO:0000313" key="2">
    <source>
        <dbReference type="Proteomes" id="UP000189705"/>
    </source>
</evidence>
<name>A0A3Q0HGC3_ALLSI</name>
<feature type="compositionally biased region" description="Basic and acidic residues" evidence="1">
    <location>
        <begin position="133"/>
        <end position="145"/>
    </location>
</feature>
<reference evidence="3" key="1">
    <citation type="submission" date="2025-08" db="UniProtKB">
        <authorList>
            <consortium name="RefSeq"/>
        </authorList>
    </citation>
    <scope>IDENTIFICATION</scope>
</reference>
<dbReference type="RefSeq" id="XP_025070692.1">
    <property type="nucleotide sequence ID" value="XM_025214907.1"/>
</dbReference>
<proteinExistence type="predicted"/>
<dbReference type="AlphaFoldDB" id="A0A3Q0HGC3"/>
<dbReference type="KEGG" id="asn:112551800"/>
<dbReference type="Proteomes" id="UP000189705">
    <property type="component" value="Unplaced"/>
</dbReference>
<organism evidence="2 3">
    <name type="scientific">Alligator sinensis</name>
    <name type="common">Chinese alligator</name>
    <dbReference type="NCBI Taxonomy" id="38654"/>
    <lineage>
        <taxon>Eukaryota</taxon>
        <taxon>Metazoa</taxon>
        <taxon>Chordata</taxon>
        <taxon>Craniata</taxon>
        <taxon>Vertebrata</taxon>
        <taxon>Euteleostomi</taxon>
        <taxon>Archelosauria</taxon>
        <taxon>Archosauria</taxon>
        <taxon>Crocodylia</taxon>
        <taxon>Alligatoridae</taxon>
        <taxon>Alligatorinae</taxon>
        <taxon>Alligator</taxon>
    </lineage>
</organism>
<dbReference type="InParanoid" id="A0A3Q0HGC3"/>
<dbReference type="GeneID" id="112551800"/>
<accession>A0A3Q0HGC3</accession>
<keyword evidence="2" id="KW-1185">Reference proteome</keyword>
<evidence type="ECO:0000256" key="1">
    <source>
        <dbReference type="SAM" id="MobiDB-lite"/>
    </source>
</evidence>
<gene>
    <name evidence="3" type="primary">LOC112551800</name>
</gene>
<feature type="region of interest" description="Disordered" evidence="1">
    <location>
        <begin position="24"/>
        <end position="74"/>
    </location>
</feature>
<evidence type="ECO:0000313" key="3">
    <source>
        <dbReference type="RefSeq" id="XP_025070692.1"/>
    </source>
</evidence>
<protein>
    <submittedName>
        <fullName evidence="3">Uncharacterized protein LOC112551800</fullName>
    </submittedName>
</protein>
<feature type="compositionally biased region" description="Basic and acidic residues" evidence="1">
    <location>
        <begin position="36"/>
        <end position="46"/>
    </location>
</feature>
<sequence>MVGREELRSPGPRGLSTWQLAPITLPFPTSCSGPGSRERQLRERPVRLPQLQIPGGSGVQVTPQPPPGRLRQSTRPVWVRPPLLVYPPCQQEEGEDVGTSDVRRGKSQPLHTETLRHRQKLPSLVVQGVGLDRSPKSRVKAEAPGKRVVAQKEPAPCTAKLGVGRMRDWPHPGLKPVAPQYSVLRKLKVPGCFASSTSELSIQIYIAGNSRAKVEKLVNNIQMSTI</sequence>
<feature type="region of interest" description="Disordered" evidence="1">
    <location>
        <begin position="131"/>
        <end position="153"/>
    </location>
</feature>